<sequence>MEKVDDRLGLALLSFIRLHGDEQRRPLRCNADLIAQQLWMGSARFWLKAEMVGVREGRTKR</sequence>
<dbReference type="EnsemblPlants" id="MELO3C020992.2.1">
    <property type="protein sequence ID" value="MELO3C020992.2.1"/>
    <property type="gene ID" value="MELO3C020992.2"/>
</dbReference>
<evidence type="ECO:0000313" key="1">
    <source>
        <dbReference type="EnsemblPlants" id="MELO3C020992.2.1"/>
    </source>
</evidence>
<name>A0A9I9DMY5_CUCME</name>
<dbReference type="Gramene" id="MELO3C020992.2.1">
    <property type="protein sequence ID" value="MELO3C020992.2.1"/>
    <property type="gene ID" value="MELO3C020992.2"/>
</dbReference>
<reference evidence="1" key="1">
    <citation type="submission" date="2023-03" db="UniProtKB">
        <authorList>
            <consortium name="EnsemblPlants"/>
        </authorList>
    </citation>
    <scope>IDENTIFICATION</scope>
</reference>
<accession>A0A9I9DMY5</accession>
<organism evidence="1">
    <name type="scientific">Cucumis melo</name>
    <name type="common">Muskmelon</name>
    <dbReference type="NCBI Taxonomy" id="3656"/>
    <lineage>
        <taxon>Eukaryota</taxon>
        <taxon>Viridiplantae</taxon>
        <taxon>Streptophyta</taxon>
        <taxon>Embryophyta</taxon>
        <taxon>Tracheophyta</taxon>
        <taxon>Spermatophyta</taxon>
        <taxon>Magnoliopsida</taxon>
        <taxon>eudicotyledons</taxon>
        <taxon>Gunneridae</taxon>
        <taxon>Pentapetalae</taxon>
        <taxon>rosids</taxon>
        <taxon>fabids</taxon>
        <taxon>Cucurbitales</taxon>
        <taxon>Cucurbitaceae</taxon>
        <taxon>Benincaseae</taxon>
        <taxon>Cucumis</taxon>
    </lineage>
</organism>
<dbReference type="AlphaFoldDB" id="A0A9I9DMY5"/>
<proteinExistence type="predicted"/>
<protein>
    <submittedName>
        <fullName evidence="1">Uncharacterized protein</fullName>
    </submittedName>
</protein>